<dbReference type="EMBL" id="JAWQEV010000001">
    <property type="protein sequence ID" value="MDW4571914.1"/>
    <property type="molecule type" value="Genomic_DNA"/>
</dbReference>
<evidence type="ECO:0000256" key="5">
    <source>
        <dbReference type="ARBA" id="ARBA00022729"/>
    </source>
</evidence>
<comment type="catalytic activity">
    <reaction evidence="1">
        <text>Random hydrolysis of (1-&gt;4)-beta-D-mannosidic linkages in mannans, galactomannans and glucomannans.</text>
        <dbReference type="EC" id="3.2.1.78"/>
    </reaction>
</comment>
<feature type="signal peptide" evidence="8">
    <location>
        <begin position="1"/>
        <end position="34"/>
    </location>
</feature>
<proteinExistence type="predicted"/>
<dbReference type="Gene3D" id="2.60.120.260">
    <property type="entry name" value="Galactose-binding domain-like"/>
    <property type="match status" value="1"/>
</dbReference>
<dbReference type="RefSeq" id="WP_318352428.1">
    <property type="nucleotide sequence ID" value="NZ_JAWQEV010000001.1"/>
</dbReference>
<dbReference type="PANTHER" id="PTHR31451:SF39">
    <property type="entry name" value="MANNAN ENDO-1,4-BETA-MANNOSIDASE 1"/>
    <property type="match status" value="1"/>
</dbReference>
<evidence type="ECO:0000259" key="9">
    <source>
        <dbReference type="Pfam" id="PF26410"/>
    </source>
</evidence>
<keyword evidence="4" id="KW-0964">Secreted</keyword>
<accession>A0ABU4GXX3</accession>
<comment type="subcellular location">
    <subcellularLocation>
        <location evidence="2">Secreted</location>
    </subcellularLocation>
</comment>
<evidence type="ECO:0000313" key="11">
    <source>
        <dbReference type="Proteomes" id="UP001283109"/>
    </source>
</evidence>
<dbReference type="SUPFAM" id="SSF51445">
    <property type="entry name" value="(Trans)glycosidases"/>
    <property type="match status" value="1"/>
</dbReference>
<dbReference type="Pfam" id="PF17963">
    <property type="entry name" value="Big_9"/>
    <property type="match status" value="1"/>
</dbReference>
<feature type="chain" id="PRO_5047140745" description="mannan endo-1,4-beta-mannosidase" evidence="8">
    <location>
        <begin position="35"/>
        <end position="679"/>
    </location>
</feature>
<evidence type="ECO:0000256" key="4">
    <source>
        <dbReference type="ARBA" id="ARBA00022525"/>
    </source>
</evidence>
<organism evidence="10 11">
    <name type="scientific">Microbacterium arthrosphaerae</name>
    <dbReference type="NCBI Taxonomy" id="792652"/>
    <lineage>
        <taxon>Bacteria</taxon>
        <taxon>Bacillati</taxon>
        <taxon>Actinomycetota</taxon>
        <taxon>Actinomycetes</taxon>
        <taxon>Micrococcales</taxon>
        <taxon>Microbacteriaceae</taxon>
        <taxon>Microbacterium</taxon>
    </lineage>
</organism>
<evidence type="ECO:0000256" key="2">
    <source>
        <dbReference type="ARBA" id="ARBA00004613"/>
    </source>
</evidence>
<feature type="domain" description="Glycoside hydrolase family 5" evidence="9">
    <location>
        <begin position="41"/>
        <end position="269"/>
    </location>
</feature>
<dbReference type="InterPro" id="IPR001547">
    <property type="entry name" value="Glyco_hydro_5"/>
</dbReference>
<protein>
    <recommendedName>
        <fullName evidence="3">mannan endo-1,4-beta-mannosidase</fullName>
        <ecNumber evidence="3">3.2.1.78</ecNumber>
    </recommendedName>
</protein>
<evidence type="ECO:0000256" key="7">
    <source>
        <dbReference type="ARBA" id="ARBA00023295"/>
    </source>
</evidence>
<evidence type="ECO:0000256" key="6">
    <source>
        <dbReference type="ARBA" id="ARBA00022801"/>
    </source>
</evidence>
<keyword evidence="11" id="KW-1185">Reference proteome</keyword>
<dbReference type="Proteomes" id="UP001283109">
    <property type="component" value="Unassembled WGS sequence"/>
</dbReference>
<sequence length="679" mass="72323">MTRSTRRPSRRLGAILIAAVVAAGLVGAASPASAAPKTAPFVTAKAGKLWQGGKQYEFAGTNNYYLGYKSEAMVDAVLDDAAEAGFDVVRTWGSQDFQNPDGSGSVHQNFEGVWYQAWDAAAGKPVVNTGADGLQKLDYAIAAAGERGLKLVIPFVNNWNAFGGMDQYVRWAGLDEHADFYTDATIRGWYKDWVSTLLNRTNSITGVKYKDDPTILSWELANEPRCTSAGVYPNGTCDTTTITTWADEMSTFVKSIDRNHLLSAGDEGFFCRDESNWTLTQKYGASGYGPGFGEDCADGVDTVALASLKNIDMMSMHLYPDHWKTTTAWGTGWISEHAAAARKIGKPVYLGEFGAIDKATRMPVYNEWLRTVRQTGVAGALYWILSAEEDSGALYADYDGFTVYCPSPVCSLMSAQADLVPAPLKKPQTLLKTIADNDAVTIERDTTIEIDLLANDVSLTVPLRPATLDLDPSTKGRQTTTTAAGGTVTVVSGGKVSFVPTAGFTGKVEVPYSVGNGITTSTATLTVTVRPAAGDPVVIASWEDGLEGWTPANWQSDPGALSVGPAGATDGASALQVESKGAWFGSPADSPTLDLSSRAAVEFDIATGAVGTSVSIAVRYGDAWTWCQSPWTWVPENTATTVTAPLDTFGCAAADLTSVHDVLVFFNAGQFSIDRLTVK</sequence>
<comment type="caution">
    <text evidence="10">The sequence shown here is derived from an EMBL/GenBank/DDBJ whole genome shotgun (WGS) entry which is preliminary data.</text>
</comment>
<reference evidence="10 11" key="1">
    <citation type="submission" date="2023-11" db="EMBL/GenBank/DDBJ databases">
        <title>Draft genome sequence of Microbacterium arthrosphaerae JCM 30492.</title>
        <authorList>
            <person name="Zhang G."/>
            <person name="Ding Y."/>
        </authorList>
    </citation>
    <scope>NUCLEOTIDE SEQUENCE [LARGE SCALE GENOMIC DNA]</scope>
    <source>
        <strain evidence="10 11">JCM 30492</strain>
    </source>
</reference>
<evidence type="ECO:0000256" key="3">
    <source>
        <dbReference type="ARBA" id="ARBA00012706"/>
    </source>
</evidence>
<keyword evidence="5 8" id="KW-0732">Signal</keyword>
<dbReference type="Gene3D" id="3.20.20.80">
    <property type="entry name" value="Glycosidases"/>
    <property type="match status" value="1"/>
</dbReference>
<dbReference type="Gene3D" id="2.60.40.3440">
    <property type="match status" value="1"/>
</dbReference>
<dbReference type="Pfam" id="PF26410">
    <property type="entry name" value="GH5_mannosidase"/>
    <property type="match status" value="1"/>
</dbReference>
<gene>
    <name evidence="10" type="ORF">R8Z58_03885</name>
</gene>
<evidence type="ECO:0000313" key="10">
    <source>
        <dbReference type="EMBL" id="MDW4571914.1"/>
    </source>
</evidence>
<dbReference type="PANTHER" id="PTHR31451">
    <property type="match status" value="1"/>
</dbReference>
<name>A0ABU4GXX3_9MICO</name>
<dbReference type="EC" id="3.2.1.78" evidence="3"/>
<evidence type="ECO:0000256" key="8">
    <source>
        <dbReference type="SAM" id="SignalP"/>
    </source>
</evidence>
<dbReference type="InterPro" id="IPR045053">
    <property type="entry name" value="MAN-like"/>
</dbReference>
<evidence type="ECO:0000256" key="1">
    <source>
        <dbReference type="ARBA" id="ARBA00001678"/>
    </source>
</evidence>
<keyword evidence="6" id="KW-0378">Hydrolase</keyword>
<keyword evidence="7" id="KW-0326">Glycosidase</keyword>
<dbReference type="InterPro" id="IPR017853">
    <property type="entry name" value="GH"/>
</dbReference>